<dbReference type="Proteomes" id="UP000030745">
    <property type="component" value="Unassembled WGS sequence"/>
</dbReference>
<dbReference type="STRING" id="695850.A0A067D0U2"/>
<feature type="coiled-coil region" evidence="1">
    <location>
        <begin position="24"/>
        <end position="152"/>
    </location>
</feature>
<sequence>MSLAQVQAYLSAPSTAARLDQLSLRELKANVTANDQQMEKLKAQLQRDRAREKADEVRALKVRQQQALLQKQREDDEIEALLIEIERRKQDELQARLSQEQIKQELHALDLAGIASLEDARKCDLVELQNAKEALRRKEEAALRDIEALEKRVKDQVLLPTSEVP</sequence>
<dbReference type="GeneID" id="24123780"/>
<protein>
    <submittedName>
        <fullName evidence="2">Uncharacterized protein</fullName>
    </submittedName>
</protein>
<proteinExistence type="predicted"/>
<dbReference type="RefSeq" id="XP_012194759.1">
    <property type="nucleotide sequence ID" value="XM_012339369.1"/>
</dbReference>
<dbReference type="KEGG" id="spar:SPRG_01177"/>
<keyword evidence="1" id="KW-0175">Coiled coil</keyword>
<name>A0A067D0U2_SAPPC</name>
<dbReference type="EMBL" id="KK583190">
    <property type="protein sequence ID" value="KDO35110.1"/>
    <property type="molecule type" value="Genomic_DNA"/>
</dbReference>
<organism evidence="2 3">
    <name type="scientific">Saprolegnia parasitica (strain CBS 223.65)</name>
    <dbReference type="NCBI Taxonomy" id="695850"/>
    <lineage>
        <taxon>Eukaryota</taxon>
        <taxon>Sar</taxon>
        <taxon>Stramenopiles</taxon>
        <taxon>Oomycota</taxon>
        <taxon>Saprolegniomycetes</taxon>
        <taxon>Saprolegniales</taxon>
        <taxon>Saprolegniaceae</taxon>
        <taxon>Saprolegnia</taxon>
    </lineage>
</organism>
<gene>
    <name evidence="2" type="ORF">SPRG_01177</name>
</gene>
<dbReference type="VEuPathDB" id="FungiDB:SPRG_01177"/>
<evidence type="ECO:0000313" key="3">
    <source>
        <dbReference type="Proteomes" id="UP000030745"/>
    </source>
</evidence>
<keyword evidence="3" id="KW-1185">Reference proteome</keyword>
<accession>A0A067D0U2</accession>
<dbReference type="AlphaFoldDB" id="A0A067D0U2"/>
<reference evidence="2 3" key="1">
    <citation type="journal article" date="2013" name="PLoS Genet.">
        <title>Distinctive expansion of potential virulence genes in the genome of the oomycete fish pathogen Saprolegnia parasitica.</title>
        <authorList>
            <person name="Jiang R.H."/>
            <person name="de Bruijn I."/>
            <person name="Haas B.J."/>
            <person name="Belmonte R."/>
            <person name="Lobach L."/>
            <person name="Christie J."/>
            <person name="van den Ackerveken G."/>
            <person name="Bottin A."/>
            <person name="Bulone V."/>
            <person name="Diaz-Moreno S.M."/>
            <person name="Dumas B."/>
            <person name="Fan L."/>
            <person name="Gaulin E."/>
            <person name="Govers F."/>
            <person name="Grenville-Briggs L.J."/>
            <person name="Horner N.R."/>
            <person name="Levin J.Z."/>
            <person name="Mammella M."/>
            <person name="Meijer H.J."/>
            <person name="Morris P."/>
            <person name="Nusbaum C."/>
            <person name="Oome S."/>
            <person name="Phillips A.J."/>
            <person name="van Rooyen D."/>
            <person name="Rzeszutek E."/>
            <person name="Saraiva M."/>
            <person name="Secombes C.J."/>
            <person name="Seidl M.F."/>
            <person name="Snel B."/>
            <person name="Stassen J.H."/>
            <person name="Sykes S."/>
            <person name="Tripathy S."/>
            <person name="van den Berg H."/>
            <person name="Vega-Arreguin J.C."/>
            <person name="Wawra S."/>
            <person name="Young S.K."/>
            <person name="Zeng Q."/>
            <person name="Dieguez-Uribeondo J."/>
            <person name="Russ C."/>
            <person name="Tyler B.M."/>
            <person name="van West P."/>
        </authorList>
    </citation>
    <scope>NUCLEOTIDE SEQUENCE [LARGE SCALE GENOMIC DNA]</scope>
    <source>
        <strain evidence="2 3">CBS 223.65</strain>
    </source>
</reference>
<evidence type="ECO:0000256" key="1">
    <source>
        <dbReference type="SAM" id="Coils"/>
    </source>
</evidence>
<evidence type="ECO:0000313" key="2">
    <source>
        <dbReference type="EMBL" id="KDO35110.1"/>
    </source>
</evidence>